<organism evidence="1">
    <name type="scientific">Recovirus Bangladesh/289/2007</name>
    <dbReference type="NCBI Taxonomy" id="1203029"/>
    <lineage>
        <taxon>Viruses</taxon>
        <taxon>Riboviria</taxon>
        <taxon>Orthornavirae</taxon>
        <taxon>Pisuviricota</taxon>
        <taxon>Pisoniviricetes</taxon>
        <taxon>Picornavirales</taxon>
        <taxon>Caliciviridae</taxon>
        <taxon>Recovirus</taxon>
    </lineage>
</organism>
<dbReference type="Pfam" id="PF03035">
    <property type="entry name" value="RNA_capsid"/>
    <property type="match status" value="1"/>
</dbReference>
<evidence type="ECO:0000313" key="1">
    <source>
        <dbReference type="EMBL" id="AFM93996.1"/>
    </source>
</evidence>
<accession>I6TC09</accession>
<protein>
    <submittedName>
        <fullName evidence="1">VP2</fullName>
    </submittedName>
</protein>
<name>I6TC09_9CALI</name>
<reference evidence="1" key="1">
    <citation type="journal article" date="2012" name="Emerg. Infect. Dis.">
        <title>Calicivirus from novel recovirus genogroup in human diarrhea, bangladesh.</title>
        <authorList>
            <person name="Smits S.L."/>
            <person name="Rahman M."/>
            <person name="Schapendonk C.M."/>
            <person name="van Leeuwen M."/>
            <person name="Faruque A.S."/>
            <person name="Haagmans B.L."/>
            <person name="Endtz H.P."/>
            <person name="Osterhaus A.D."/>
        </authorList>
    </citation>
    <scope>NUCLEOTIDE SEQUENCE</scope>
    <source>
        <strain evidence="1">289/2007</strain>
    </source>
</reference>
<dbReference type="EMBL" id="JQ745645">
    <property type="protein sequence ID" value="AFM93996.1"/>
    <property type="molecule type" value="Genomic_RNA"/>
</dbReference>
<dbReference type="InterPro" id="IPR004278">
    <property type="entry name" value="VP2"/>
</dbReference>
<proteinExistence type="predicted"/>
<sequence>MAGAAFATGLGQASGGILGGLIQGAIQAGLNEQVYNHNVNLAKIQHGYDLALQQNQFEHNFDYSKYVNDMKINNFRNAGFSDADSALLSRGGSTNGVLTTVRTPTGAKLYARNASLTSNHTFDHLIYQGVNNIISNIPHRAPKQPSVYNWQVNPMNYDTLSNFDNGSISNLSLSSLSSQNSTLSSNSIGSWGSYMDRHFPLE</sequence>